<reference evidence="1" key="1">
    <citation type="submission" date="2023-03" db="EMBL/GenBank/DDBJ databases">
        <title>Chromosome-level genomes of two armyworms, Mythimna separata and Mythimna loreyi, provide insights into the biosynthesis and reception of sex pheromones.</title>
        <authorList>
            <person name="Zhao H."/>
        </authorList>
    </citation>
    <scope>NUCLEOTIDE SEQUENCE</scope>
    <source>
        <strain evidence="1">BeijingLab</strain>
    </source>
</reference>
<evidence type="ECO:0000313" key="2">
    <source>
        <dbReference type="Proteomes" id="UP001231649"/>
    </source>
</evidence>
<gene>
    <name evidence="1" type="ORF">PYW08_001843</name>
</gene>
<name>A0ACC2R7U5_9NEOP</name>
<dbReference type="Proteomes" id="UP001231649">
    <property type="component" value="Chromosome 11"/>
</dbReference>
<comment type="caution">
    <text evidence="1">The sequence shown here is derived from an EMBL/GenBank/DDBJ whole genome shotgun (WGS) entry which is preliminary data.</text>
</comment>
<accession>A0ACC2R7U5</accession>
<keyword evidence="2" id="KW-1185">Reference proteome</keyword>
<protein>
    <submittedName>
        <fullName evidence="1">Uncharacterized protein</fullName>
    </submittedName>
</protein>
<proteinExistence type="predicted"/>
<organism evidence="1 2">
    <name type="scientific">Mythimna loreyi</name>
    <dbReference type="NCBI Taxonomy" id="667449"/>
    <lineage>
        <taxon>Eukaryota</taxon>
        <taxon>Metazoa</taxon>
        <taxon>Ecdysozoa</taxon>
        <taxon>Arthropoda</taxon>
        <taxon>Hexapoda</taxon>
        <taxon>Insecta</taxon>
        <taxon>Pterygota</taxon>
        <taxon>Neoptera</taxon>
        <taxon>Endopterygota</taxon>
        <taxon>Lepidoptera</taxon>
        <taxon>Glossata</taxon>
        <taxon>Ditrysia</taxon>
        <taxon>Noctuoidea</taxon>
        <taxon>Noctuidae</taxon>
        <taxon>Noctuinae</taxon>
        <taxon>Hadenini</taxon>
        <taxon>Mythimna</taxon>
    </lineage>
</organism>
<dbReference type="EMBL" id="CM056787">
    <property type="protein sequence ID" value="KAJ8733545.1"/>
    <property type="molecule type" value="Genomic_DNA"/>
</dbReference>
<evidence type="ECO:0000313" key="1">
    <source>
        <dbReference type="EMBL" id="KAJ8733545.1"/>
    </source>
</evidence>
<sequence>MKIFEIFSVLCLLISIVIDVSEAECGEYFVVLEENICPDGTHYTATPLKKENIIWDNVTYPCGSTVTQFGKECLVEFNYESEPNTTCLPAKNNQNHISTAGYDSEKSSTPSPNVTVKPNQNQSNKKMSAPMVDVNLNFINENNIPNSPDTGKTTQNETMRFVNAKIFCFDELKHANEYLCNIKNDTHNTELESTLLILIDRDETSSIQPIFTGYFSTSNDSSKNYKGNFKDLKTVSIECSITKHYNCKENIQINMYIEVNYIENNTITKYPNCIQNMINSENVINIKCEDVLFAKHNQHIYKTDDHQDHANIKNHDNNTKIPPNKIFNRKKDISNYSSGQESLGGENVESERTILIALLAMVGVGILAAVAWRMWPKKTEYNPTPTREPDEEETAF</sequence>